<name>A0AAV3Z032_9GAST</name>
<accession>A0AAV3Z032</accession>
<gene>
    <name evidence="2" type="ORF">PoB_001427400</name>
</gene>
<sequence>MIIPAVFVVFEPEKTAYLVTKGNETTWAGFNVDILNLLSKALGFTALPFAVTDGGFYGLYEPDGDVLGVVGYRISKLNLERGWGTDVDGRGKSGEIKRRVERQKPQLGDLLSELVKGRTGVFLLLIGPCVALISGLVVFLVNGVLVDRTNVFGRKNLRRLYDFPLHYMFQTAEPYSHQSGRILQASWDLFCVAMFASYGSLLTSNAAAPVEHPSISSLEDLLSYPDMAIGISPSSSRTITALSMAKPGTVYAGIWQTLIRLNESEASTFNPDKGYHVRRVLEGNYAFIGGIPKCLLPSLVDADFSDVRFFAFQFQQLYMAIPNNVFYKQVMERALLLVIESGILKSMLQKWCLPTANMKELNEENGTVIHLARLRLLLTLIAVALGRPSFV</sequence>
<reference evidence="2 3" key="1">
    <citation type="journal article" date="2021" name="Elife">
        <title>Chloroplast acquisition without the gene transfer in kleptoplastic sea slugs, Plakobranchus ocellatus.</title>
        <authorList>
            <person name="Maeda T."/>
            <person name="Takahashi S."/>
            <person name="Yoshida T."/>
            <person name="Shimamura S."/>
            <person name="Takaki Y."/>
            <person name="Nagai Y."/>
            <person name="Toyoda A."/>
            <person name="Suzuki Y."/>
            <person name="Arimoto A."/>
            <person name="Ishii H."/>
            <person name="Satoh N."/>
            <person name="Nishiyama T."/>
            <person name="Hasebe M."/>
            <person name="Maruyama T."/>
            <person name="Minagawa J."/>
            <person name="Obokata J."/>
            <person name="Shigenobu S."/>
        </authorList>
    </citation>
    <scope>NUCLEOTIDE SEQUENCE [LARGE SCALE GENOMIC DNA]</scope>
</reference>
<keyword evidence="3" id="KW-1185">Reference proteome</keyword>
<dbReference type="EMBL" id="BLXT01001780">
    <property type="protein sequence ID" value="GFN87768.1"/>
    <property type="molecule type" value="Genomic_DNA"/>
</dbReference>
<dbReference type="AlphaFoldDB" id="A0AAV3Z032"/>
<organism evidence="2 3">
    <name type="scientific">Plakobranchus ocellatus</name>
    <dbReference type="NCBI Taxonomy" id="259542"/>
    <lineage>
        <taxon>Eukaryota</taxon>
        <taxon>Metazoa</taxon>
        <taxon>Spiralia</taxon>
        <taxon>Lophotrochozoa</taxon>
        <taxon>Mollusca</taxon>
        <taxon>Gastropoda</taxon>
        <taxon>Heterobranchia</taxon>
        <taxon>Euthyneura</taxon>
        <taxon>Panpulmonata</taxon>
        <taxon>Sacoglossa</taxon>
        <taxon>Placobranchoidea</taxon>
        <taxon>Plakobranchidae</taxon>
        <taxon>Plakobranchus</taxon>
    </lineage>
</organism>
<feature type="transmembrane region" description="Helical" evidence="1">
    <location>
        <begin position="121"/>
        <end position="145"/>
    </location>
</feature>
<evidence type="ECO:0000256" key="1">
    <source>
        <dbReference type="SAM" id="Phobius"/>
    </source>
</evidence>
<comment type="caution">
    <text evidence="2">The sequence shown here is derived from an EMBL/GenBank/DDBJ whole genome shotgun (WGS) entry which is preliminary data.</text>
</comment>
<evidence type="ECO:0000313" key="3">
    <source>
        <dbReference type="Proteomes" id="UP000735302"/>
    </source>
</evidence>
<protein>
    <submittedName>
        <fullName evidence="2">Mariner mos1 transposase</fullName>
    </submittedName>
</protein>
<keyword evidence="1" id="KW-1133">Transmembrane helix</keyword>
<evidence type="ECO:0000313" key="2">
    <source>
        <dbReference type="EMBL" id="GFN87768.1"/>
    </source>
</evidence>
<keyword evidence="1" id="KW-0472">Membrane</keyword>
<keyword evidence="1" id="KW-0812">Transmembrane</keyword>
<proteinExistence type="predicted"/>
<dbReference type="Proteomes" id="UP000735302">
    <property type="component" value="Unassembled WGS sequence"/>
</dbReference>